<feature type="region of interest" description="Disordered" evidence="1">
    <location>
        <begin position="71"/>
        <end position="114"/>
    </location>
</feature>
<sequence length="306" mass="33779">MRNQGNSQDWNAQDQGLNQLGWFVAKRGKRSFARLRNDQSSLILVLQLWNGRSWAIAALLMAIANVSLTPSVRSQTPSPTAPAPETQAVPGPNSAPNAAPITPAPTSPSQLDLDPKLIQDSPVLQRWLTNPPDLAEDIRNDPSFRTRLRLGYVQYPSTDQAAGWQIGIEDVMLARSRFTLSADYQAAFNGDRESWGADLRYYVLPLGSVINIAPQVGYRRLETPQYTTDGVNLGAKLLLVPSRTGAVDLALTQTWVNPGGDEEVGLTTLSVGYALTRNLRLSTDFQKQNSRFRKDSRVGISVEWMF</sequence>
<reference evidence="2" key="1">
    <citation type="journal article" date="2020" name="mSystems">
        <title>Genome- and Community-Level Interaction Insights into Carbon Utilization and Element Cycling Functions of Hydrothermarchaeota in Hydrothermal Sediment.</title>
        <authorList>
            <person name="Zhou Z."/>
            <person name="Liu Y."/>
            <person name="Xu W."/>
            <person name="Pan J."/>
            <person name="Luo Z.H."/>
            <person name="Li M."/>
        </authorList>
    </citation>
    <scope>NUCLEOTIDE SEQUENCE [LARGE SCALE GENOMIC DNA]</scope>
    <source>
        <strain evidence="2">SpSt-418</strain>
    </source>
</reference>
<evidence type="ECO:0000313" key="2">
    <source>
        <dbReference type="EMBL" id="HFM99209.1"/>
    </source>
</evidence>
<dbReference type="AlphaFoldDB" id="A0A7C3KEN8"/>
<organism evidence="2">
    <name type="scientific">Oscillatoriales cyanobacterium SpSt-418</name>
    <dbReference type="NCBI Taxonomy" id="2282169"/>
    <lineage>
        <taxon>Bacteria</taxon>
        <taxon>Bacillati</taxon>
        <taxon>Cyanobacteriota</taxon>
        <taxon>Cyanophyceae</taxon>
        <taxon>Oscillatoriophycideae</taxon>
        <taxon>Oscillatoriales</taxon>
    </lineage>
</organism>
<accession>A0A7C3KEN8</accession>
<proteinExistence type="predicted"/>
<name>A0A7C3KEN8_9CYAN</name>
<feature type="compositionally biased region" description="Low complexity" evidence="1">
    <location>
        <begin position="92"/>
        <end position="101"/>
    </location>
</feature>
<protein>
    <submittedName>
        <fullName evidence="2">Uncharacterized protein</fullName>
    </submittedName>
</protein>
<dbReference type="EMBL" id="DSRU01000230">
    <property type="protein sequence ID" value="HFM99209.1"/>
    <property type="molecule type" value="Genomic_DNA"/>
</dbReference>
<gene>
    <name evidence="2" type="ORF">ENR64_15910</name>
</gene>
<comment type="caution">
    <text evidence="2">The sequence shown here is derived from an EMBL/GenBank/DDBJ whole genome shotgun (WGS) entry which is preliminary data.</text>
</comment>
<evidence type="ECO:0000256" key="1">
    <source>
        <dbReference type="SAM" id="MobiDB-lite"/>
    </source>
</evidence>